<evidence type="ECO:0000313" key="7">
    <source>
        <dbReference type="Proteomes" id="UP000006069"/>
    </source>
</evidence>
<dbReference type="Pfam" id="PF00196">
    <property type="entry name" value="GerE"/>
    <property type="match status" value="1"/>
</dbReference>
<dbReference type="PROSITE" id="PS50043">
    <property type="entry name" value="HTH_LUXR_2"/>
    <property type="match status" value="1"/>
</dbReference>
<dbReference type="CDD" id="cd06170">
    <property type="entry name" value="LuxR_C_like"/>
    <property type="match status" value="1"/>
</dbReference>
<dbReference type="OrthoDB" id="3170096at2"/>
<feature type="transmembrane region" description="Helical" evidence="4">
    <location>
        <begin position="83"/>
        <end position="102"/>
    </location>
</feature>
<organism evidence="6 7">
    <name type="scientific">Slackia piriformis YIT 12062</name>
    <dbReference type="NCBI Taxonomy" id="742818"/>
    <lineage>
        <taxon>Bacteria</taxon>
        <taxon>Bacillati</taxon>
        <taxon>Actinomycetota</taxon>
        <taxon>Coriobacteriia</taxon>
        <taxon>Eggerthellales</taxon>
        <taxon>Eggerthellaceae</taxon>
        <taxon>Slackia</taxon>
    </lineage>
</organism>
<dbReference type="Proteomes" id="UP000006069">
    <property type="component" value="Unassembled WGS sequence"/>
</dbReference>
<evidence type="ECO:0000256" key="2">
    <source>
        <dbReference type="ARBA" id="ARBA00023125"/>
    </source>
</evidence>
<dbReference type="PANTHER" id="PTHR44688">
    <property type="entry name" value="DNA-BINDING TRANSCRIPTIONAL ACTIVATOR DEVR_DOSR"/>
    <property type="match status" value="1"/>
</dbReference>
<accession>K0YXS6</accession>
<evidence type="ECO:0000256" key="3">
    <source>
        <dbReference type="ARBA" id="ARBA00023163"/>
    </source>
</evidence>
<name>K0YXS6_9ACTN</name>
<protein>
    <recommendedName>
        <fullName evidence="5">HTH luxR-type domain-containing protein</fullName>
    </recommendedName>
</protein>
<dbReference type="HOGENOM" id="CLU_1509616_0_0_11"/>
<gene>
    <name evidence="6" type="ORF">HMPREF9451_00050</name>
</gene>
<dbReference type="GO" id="GO:0006355">
    <property type="term" value="P:regulation of DNA-templated transcription"/>
    <property type="evidence" value="ECO:0007669"/>
    <property type="project" value="InterPro"/>
</dbReference>
<keyword evidence="4" id="KW-0812">Transmembrane</keyword>
<dbReference type="InParanoid" id="K0YXS6"/>
<keyword evidence="1" id="KW-0805">Transcription regulation</keyword>
<dbReference type="InterPro" id="IPR036388">
    <property type="entry name" value="WH-like_DNA-bd_sf"/>
</dbReference>
<dbReference type="InterPro" id="IPR000792">
    <property type="entry name" value="Tscrpt_reg_LuxR_C"/>
</dbReference>
<keyword evidence="4" id="KW-0472">Membrane</keyword>
<dbReference type="AlphaFoldDB" id="K0YXS6"/>
<evidence type="ECO:0000256" key="1">
    <source>
        <dbReference type="ARBA" id="ARBA00023015"/>
    </source>
</evidence>
<dbReference type="InterPro" id="IPR016032">
    <property type="entry name" value="Sig_transdc_resp-reg_C-effctor"/>
</dbReference>
<feature type="domain" description="HTH luxR-type" evidence="5">
    <location>
        <begin position="114"/>
        <end position="178"/>
    </location>
</feature>
<dbReference type="Gene3D" id="1.10.10.10">
    <property type="entry name" value="Winged helix-like DNA-binding domain superfamily/Winged helix DNA-binding domain"/>
    <property type="match status" value="1"/>
</dbReference>
<dbReference type="EMBL" id="ADMD01000001">
    <property type="protein sequence ID" value="EJZ84449.1"/>
    <property type="molecule type" value="Genomic_DNA"/>
</dbReference>
<dbReference type="PANTHER" id="PTHR44688:SF16">
    <property type="entry name" value="DNA-BINDING TRANSCRIPTIONAL ACTIVATOR DEVR_DOSR"/>
    <property type="match status" value="1"/>
</dbReference>
<feature type="transmembrane region" description="Helical" evidence="4">
    <location>
        <begin position="6"/>
        <end position="22"/>
    </location>
</feature>
<keyword evidence="2" id="KW-0238">DNA-binding</keyword>
<dbReference type="GO" id="GO:0003677">
    <property type="term" value="F:DNA binding"/>
    <property type="evidence" value="ECO:0007669"/>
    <property type="project" value="UniProtKB-KW"/>
</dbReference>
<dbReference type="eggNOG" id="COG2197">
    <property type="taxonomic scope" value="Bacteria"/>
</dbReference>
<sequence length="178" mass="20056">MHSSISTAMAMMAFAGFVYFLSDRISLNALVKSALPLTLCGFLLIPSEGFLGTVVSSYMISAGYSFMTLLIALMLYDISKRFGIMVLLLFCLKNAMQIFVVWGREEARTTLRDHLSSKHKLSPREDEILRLYAQGMNGPQIERELFIAEGTLKTHTRHIYEKLGISNRKELRALLGVK</sequence>
<keyword evidence="3" id="KW-0804">Transcription</keyword>
<dbReference type="SMART" id="SM00421">
    <property type="entry name" value="HTH_LUXR"/>
    <property type="match status" value="1"/>
</dbReference>
<keyword evidence="4" id="KW-1133">Transmembrane helix</keyword>
<evidence type="ECO:0000313" key="6">
    <source>
        <dbReference type="EMBL" id="EJZ84449.1"/>
    </source>
</evidence>
<dbReference type="SUPFAM" id="SSF46894">
    <property type="entry name" value="C-terminal effector domain of the bipartite response regulators"/>
    <property type="match status" value="1"/>
</dbReference>
<evidence type="ECO:0000259" key="5">
    <source>
        <dbReference type="PROSITE" id="PS50043"/>
    </source>
</evidence>
<proteinExistence type="predicted"/>
<evidence type="ECO:0000256" key="4">
    <source>
        <dbReference type="SAM" id="Phobius"/>
    </source>
</evidence>
<dbReference type="PRINTS" id="PR00038">
    <property type="entry name" value="HTHLUXR"/>
</dbReference>
<keyword evidence="7" id="KW-1185">Reference proteome</keyword>
<reference evidence="6 7" key="1">
    <citation type="submission" date="2012-08" db="EMBL/GenBank/DDBJ databases">
        <title>The Genome Sequence of Slackia piriformis YIT 12062.</title>
        <authorList>
            <consortium name="The Broad Institute Genome Sequencing Platform"/>
            <person name="Earl A."/>
            <person name="Ward D."/>
            <person name="Feldgarden M."/>
            <person name="Gevers D."/>
            <person name="Morotomi M."/>
            <person name="Walker B."/>
            <person name="Young S.K."/>
            <person name="Zeng Q."/>
            <person name="Gargeya S."/>
            <person name="Fitzgerald M."/>
            <person name="Haas B."/>
            <person name="Abouelleil A."/>
            <person name="Alvarado L."/>
            <person name="Arachchi H.M."/>
            <person name="Berlin A.M."/>
            <person name="Chapman S.B."/>
            <person name="Goldberg J."/>
            <person name="Griggs A."/>
            <person name="Gujja S."/>
            <person name="Hansen M."/>
            <person name="Howarth C."/>
            <person name="Imamovic A."/>
            <person name="Larimer J."/>
            <person name="McCowen C."/>
            <person name="Montmayeur A."/>
            <person name="Murphy C."/>
            <person name="Neiman D."/>
            <person name="Pearson M."/>
            <person name="Priest M."/>
            <person name="Roberts A."/>
            <person name="Saif S."/>
            <person name="Shea T."/>
            <person name="Sisk P."/>
            <person name="Sykes S."/>
            <person name="Wortman J."/>
            <person name="Nusbaum C."/>
            <person name="Birren B."/>
        </authorList>
    </citation>
    <scope>NUCLEOTIDE SEQUENCE [LARGE SCALE GENOMIC DNA]</scope>
    <source>
        <strain evidence="6 7">YIT 12062</strain>
    </source>
</reference>
<feature type="transmembrane region" description="Helical" evidence="4">
    <location>
        <begin position="58"/>
        <end position="76"/>
    </location>
</feature>
<dbReference type="RefSeq" id="WP_009138291.1">
    <property type="nucleotide sequence ID" value="NZ_JH815198.1"/>
</dbReference>
<comment type="caution">
    <text evidence="6">The sequence shown here is derived from an EMBL/GenBank/DDBJ whole genome shotgun (WGS) entry which is preliminary data.</text>
</comment>
<dbReference type="PATRIC" id="fig|742818.3.peg.53"/>